<keyword evidence="3" id="KW-1185">Reference proteome</keyword>
<sequence length="102" mass="10998">MSDRGSPASEEGGFFFVGGSSVSPSHSLSMRSNSRSKSPSDSDKTSYLFERTMTPASPLAFFMVLDPAPYSVSGLREDLSFFFLLFFLASSYSVVDVIEAAA</sequence>
<proteinExistence type="predicted"/>
<dbReference type="AlphaFoldDB" id="A0AAV6YPU0"/>
<evidence type="ECO:0000313" key="3">
    <source>
        <dbReference type="Proteomes" id="UP000824782"/>
    </source>
</evidence>
<gene>
    <name evidence="2" type="ORF">GDO81_022231</name>
</gene>
<accession>A0AAV6YPU0</accession>
<protein>
    <submittedName>
        <fullName evidence="2">Uncharacterized protein</fullName>
    </submittedName>
</protein>
<organism evidence="2 3">
    <name type="scientific">Engystomops pustulosus</name>
    <name type="common">Tungara frog</name>
    <name type="synonym">Physalaemus pustulosus</name>
    <dbReference type="NCBI Taxonomy" id="76066"/>
    <lineage>
        <taxon>Eukaryota</taxon>
        <taxon>Metazoa</taxon>
        <taxon>Chordata</taxon>
        <taxon>Craniata</taxon>
        <taxon>Vertebrata</taxon>
        <taxon>Euteleostomi</taxon>
        <taxon>Amphibia</taxon>
        <taxon>Batrachia</taxon>
        <taxon>Anura</taxon>
        <taxon>Neobatrachia</taxon>
        <taxon>Hyloidea</taxon>
        <taxon>Leptodactylidae</taxon>
        <taxon>Leiuperinae</taxon>
        <taxon>Engystomops</taxon>
    </lineage>
</organism>
<comment type="caution">
    <text evidence="2">The sequence shown here is derived from an EMBL/GenBank/DDBJ whole genome shotgun (WGS) entry which is preliminary data.</text>
</comment>
<evidence type="ECO:0000313" key="2">
    <source>
        <dbReference type="EMBL" id="KAG8538676.1"/>
    </source>
</evidence>
<reference evidence="2" key="1">
    <citation type="thesis" date="2020" institute="ProQuest LLC" country="789 East Eisenhower Parkway, Ann Arbor, MI, USA">
        <title>Comparative Genomics and Chromosome Evolution.</title>
        <authorList>
            <person name="Mudd A.B."/>
        </authorList>
    </citation>
    <scope>NUCLEOTIDE SEQUENCE</scope>
    <source>
        <strain evidence="2">237g6f4</strain>
        <tissue evidence="2">Blood</tissue>
    </source>
</reference>
<dbReference type="Proteomes" id="UP000824782">
    <property type="component" value="Unassembled WGS sequence"/>
</dbReference>
<evidence type="ECO:0000256" key="1">
    <source>
        <dbReference type="SAM" id="MobiDB-lite"/>
    </source>
</evidence>
<name>A0AAV6YPU0_ENGPU</name>
<feature type="compositionally biased region" description="Low complexity" evidence="1">
    <location>
        <begin position="9"/>
        <end position="37"/>
    </location>
</feature>
<feature type="region of interest" description="Disordered" evidence="1">
    <location>
        <begin position="1"/>
        <end position="47"/>
    </location>
</feature>
<dbReference type="EMBL" id="WNYA01019327">
    <property type="protein sequence ID" value="KAG8538676.1"/>
    <property type="molecule type" value="Genomic_DNA"/>
</dbReference>